<evidence type="ECO:0000313" key="2">
    <source>
        <dbReference type="Proteomes" id="UP000290985"/>
    </source>
</evidence>
<evidence type="ECO:0000313" key="1">
    <source>
        <dbReference type="EMBL" id="VEU74296.1"/>
    </source>
</evidence>
<dbReference type="AlphaFoldDB" id="A0A449B140"/>
<reference evidence="1 2" key="1">
    <citation type="submission" date="2019-01" db="EMBL/GenBank/DDBJ databases">
        <authorList>
            <consortium name="Pathogen Informatics"/>
        </authorList>
    </citation>
    <scope>NUCLEOTIDE SEQUENCE [LARGE SCALE GENOMIC DNA]</scope>
    <source>
        <strain evidence="1 2">NCTC10181</strain>
    </source>
</reference>
<name>A0A449B140_9BACT</name>
<proteinExistence type="predicted"/>
<dbReference type="Proteomes" id="UP000290985">
    <property type="component" value="Chromosome"/>
</dbReference>
<organism evidence="1 2">
    <name type="scientific">Mycoplasmopsis citelli</name>
    <dbReference type="NCBI Taxonomy" id="171281"/>
    <lineage>
        <taxon>Bacteria</taxon>
        <taxon>Bacillati</taxon>
        <taxon>Mycoplasmatota</taxon>
        <taxon>Mycoplasmoidales</taxon>
        <taxon>Metamycoplasmataceae</taxon>
        <taxon>Mycoplasmopsis</taxon>
    </lineage>
</organism>
<dbReference type="OrthoDB" id="10014797at2"/>
<keyword evidence="2" id="KW-1185">Reference proteome</keyword>
<gene>
    <name evidence="1" type="ORF">NCTC10181_00131</name>
</gene>
<accession>A0A449B140</accession>
<sequence length="240" mass="29374">MEYLLKTDQLKIDYQIFEKIYTKRNAFVLHCLIDRYFDKNSQAKFLYISEARKLIFGDWNENEAKKLSKSSFYQALNDLIELNYIKVEDSKIYLQRPLHCKGLKYFSIKQEKILMQIGNINPRFLYFLLLGTKLANKNSLVKTQKRIWEGDEFDWKFKGQVWRRYKRITKTYQTWLSYGFYKLRGFKTNTIRLFFKSEKFAQLIKCFFNSWKIIAKVVWKEQKFKTQREVFISIRKEFVY</sequence>
<protein>
    <submittedName>
        <fullName evidence="1">Uncharacterized protein</fullName>
    </submittedName>
</protein>
<dbReference type="EMBL" id="LR215036">
    <property type="protein sequence ID" value="VEU74296.1"/>
    <property type="molecule type" value="Genomic_DNA"/>
</dbReference>
<dbReference type="KEGG" id="mcit:NCTC10181_00131"/>
<dbReference type="RefSeq" id="WP_129725139.1">
    <property type="nucleotide sequence ID" value="NZ_LR215036.1"/>
</dbReference>